<dbReference type="InterPro" id="IPR005288">
    <property type="entry name" value="NadB"/>
</dbReference>
<dbReference type="InterPro" id="IPR015939">
    <property type="entry name" value="Fum_Rdtase/Succ_DH_flav-like_C"/>
</dbReference>
<dbReference type="InterPro" id="IPR003953">
    <property type="entry name" value="FAD-dep_OxRdtase_2_FAD-bd"/>
</dbReference>
<protein>
    <recommendedName>
        <fullName evidence="4">L-aspartate oxidase</fullName>
        <ecNumber evidence="4">1.4.3.16</ecNumber>
    </recommendedName>
</protein>
<dbReference type="Gene3D" id="1.20.58.100">
    <property type="entry name" value="Fumarate reductase/succinate dehydrogenase flavoprotein-like, C-terminal domain"/>
    <property type="match status" value="1"/>
</dbReference>
<dbReference type="PANTHER" id="PTHR42716">
    <property type="entry name" value="L-ASPARTATE OXIDASE"/>
    <property type="match status" value="1"/>
</dbReference>
<comment type="cofactor">
    <cofactor evidence="1">
        <name>FAD</name>
        <dbReference type="ChEBI" id="CHEBI:57692"/>
    </cofactor>
</comment>
<dbReference type="InterPro" id="IPR037099">
    <property type="entry name" value="Fum_R/Succ_DH_flav-like_C_sf"/>
</dbReference>
<feature type="domain" description="FAD-dependent oxidoreductase 2 FAD-binding" evidence="10">
    <location>
        <begin position="6"/>
        <end position="274"/>
    </location>
</feature>
<dbReference type="Proteomes" id="UP000294881">
    <property type="component" value="Unassembled WGS sequence"/>
</dbReference>
<evidence type="ECO:0000256" key="8">
    <source>
        <dbReference type="ARBA" id="ARBA00023002"/>
    </source>
</evidence>
<dbReference type="Gene3D" id="3.50.50.60">
    <property type="entry name" value="FAD/NAD(P)-binding domain"/>
    <property type="match status" value="2"/>
</dbReference>
<evidence type="ECO:0000256" key="2">
    <source>
        <dbReference type="ARBA" id="ARBA00004950"/>
    </source>
</evidence>
<dbReference type="EMBL" id="SLWL01000011">
    <property type="protein sequence ID" value="TCO11748.1"/>
    <property type="molecule type" value="Genomic_DNA"/>
</dbReference>
<dbReference type="SUPFAM" id="SSF46977">
    <property type="entry name" value="Succinate dehydrogenase/fumarate reductase flavoprotein C-terminal domain"/>
    <property type="match status" value="1"/>
</dbReference>
<dbReference type="Pfam" id="PF00890">
    <property type="entry name" value="FAD_binding_2"/>
    <property type="match status" value="1"/>
</dbReference>
<keyword evidence="13" id="KW-1185">Reference proteome</keyword>
<evidence type="ECO:0000259" key="10">
    <source>
        <dbReference type="Pfam" id="PF00890"/>
    </source>
</evidence>
<comment type="caution">
    <text evidence="12">The sequence shown here is derived from an EMBL/GenBank/DDBJ whole genome shotgun (WGS) entry which is preliminary data.</text>
</comment>
<evidence type="ECO:0000256" key="9">
    <source>
        <dbReference type="ARBA" id="ARBA00048305"/>
    </source>
</evidence>
<evidence type="ECO:0000256" key="7">
    <source>
        <dbReference type="ARBA" id="ARBA00022827"/>
    </source>
</evidence>
<dbReference type="SUPFAM" id="SSF56425">
    <property type="entry name" value="Succinate dehydrogenase/fumarate reductase flavoprotein, catalytic domain"/>
    <property type="match status" value="1"/>
</dbReference>
<dbReference type="GO" id="GO:0008734">
    <property type="term" value="F:L-aspartate oxidase activity"/>
    <property type="evidence" value="ECO:0007669"/>
    <property type="project" value="UniProtKB-EC"/>
</dbReference>
<dbReference type="Gene3D" id="3.90.700.10">
    <property type="entry name" value="Succinate dehydrogenase/fumarate reductase flavoprotein, catalytic domain"/>
    <property type="match status" value="1"/>
</dbReference>
<dbReference type="UniPathway" id="UPA00253">
    <property type="reaction ID" value="UER00326"/>
</dbReference>
<accession>A0A4R2GPU4</accession>
<evidence type="ECO:0000313" key="13">
    <source>
        <dbReference type="Proteomes" id="UP000294881"/>
    </source>
</evidence>
<keyword evidence="8" id="KW-0560">Oxidoreductase</keyword>
<name>A0A4R2GPU4_9HYPH</name>
<evidence type="ECO:0000256" key="6">
    <source>
        <dbReference type="ARBA" id="ARBA00022642"/>
    </source>
</evidence>
<gene>
    <name evidence="12" type="ORF">EV666_11122</name>
</gene>
<proteinExistence type="inferred from homology"/>
<evidence type="ECO:0000256" key="3">
    <source>
        <dbReference type="ARBA" id="ARBA00008562"/>
    </source>
</evidence>
<dbReference type="Pfam" id="PF02910">
    <property type="entry name" value="Succ_DH_flav_C"/>
    <property type="match status" value="1"/>
</dbReference>
<dbReference type="FunFam" id="3.90.700.10:FF:000002">
    <property type="entry name" value="L-aspartate oxidase"/>
    <property type="match status" value="1"/>
</dbReference>
<comment type="catalytic activity">
    <reaction evidence="9">
        <text>L-aspartate + O2 = iminosuccinate + H2O2</text>
        <dbReference type="Rhea" id="RHEA:25876"/>
        <dbReference type="ChEBI" id="CHEBI:15379"/>
        <dbReference type="ChEBI" id="CHEBI:16240"/>
        <dbReference type="ChEBI" id="CHEBI:29991"/>
        <dbReference type="ChEBI" id="CHEBI:77875"/>
        <dbReference type="EC" id="1.4.3.16"/>
    </reaction>
    <physiologicalReaction direction="left-to-right" evidence="9">
        <dbReference type="Rhea" id="RHEA:25877"/>
    </physiologicalReaction>
</comment>
<dbReference type="PANTHER" id="PTHR42716:SF2">
    <property type="entry name" value="L-ASPARTATE OXIDASE, CHLOROPLASTIC"/>
    <property type="match status" value="1"/>
</dbReference>
<sequence>MGLEAAHSRRRILHAHGDSSGAEVVRALAAAVRTAAHVTVLEGVIARDILTRDGVVTGVALHDIVNGETSHGVLATARVVLATGGLGGLFARTTNPLSSIGAGVALAARAGAAVADMEFVQFHPTALDPGQLAGRFVGPAPLVSEAVRGEGALLVNDLGVRFMTGAPGAELAPRDVVARAIWRQQQAGRRVFLDARASPGAGFAYRFPAITALCATAGLDPARDLLPVTPAAHYHMGGVAVDLRGRASLPGLWACGEVACTGLHGANRLASNSLVEALVCAGFVASDLKGTCAGAAGGSAVLRSAAAGLSPPGLANVTGLANADLAPIRALMSRCVGLERSADGLRQALARLAPLAANPTHPAADAALVGLLIAHAALARQESRGAHFRTDFPTPAPAAPRRAPVLLADVLADSAAPAATPYVTKIAS</sequence>
<evidence type="ECO:0000259" key="11">
    <source>
        <dbReference type="Pfam" id="PF02910"/>
    </source>
</evidence>
<dbReference type="EC" id="1.4.3.16" evidence="4"/>
<reference evidence="12 13" key="1">
    <citation type="submission" date="2019-03" db="EMBL/GenBank/DDBJ databases">
        <title>Genomic Encyclopedia of Type Strains, Phase IV (KMG-IV): sequencing the most valuable type-strain genomes for metagenomic binning, comparative biology and taxonomic classification.</title>
        <authorList>
            <person name="Goeker M."/>
        </authorList>
    </citation>
    <scope>NUCLEOTIDE SEQUENCE [LARGE SCALE GENOMIC DNA]</scope>
    <source>
        <strain evidence="12 13">DSM 22958</strain>
    </source>
</reference>
<evidence type="ECO:0000256" key="5">
    <source>
        <dbReference type="ARBA" id="ARBA00022630"/>
    </source>
</evidence>
<comment type="pathway">
    <text evidence="2">Cofactor biosynthesis; NAD(+) biosynthesis; iminoaspartate from L-aspartate (oxidase route): step 1/1.</text>
</comment>
<keyword evidence="6" id="KW-0662">Pyridine nucleotide biosynthesis</keyword>
<keyword evidence="5" id="KW-0285">Flavoprotein</keyword>
<evidence type="ECO:0000313" key="12">
    <source>
        <dbReference type="EMBL" id="TCO11748.1"/>
    </source>
</evidence>
<dbReference type="InterPro" id="IPR027477">
    <property type="entry name" value="Succ_DH/fumarate_Rdtase_cat_sf"/>
</dbReference>
<comment type="similarity">
    <text evidence="3">Belongs to the FAD-dependent oxidoreductase 2 family. NadB subfamily.</text>
</comment>
<dbReference type="SUPFAM" id="SSF51905">
    <property type="entry name" value="FAD/NAD(P)-binding domain"/>
    <property type="match status" value="1"/>
</dbReference>
<keyword evidence="7" id="KW-0274">FAD</keyword>
<dbReference type="AlphaFoldDB" id="A0A4R2GPU4"/>
<dbReference type="InterPro" id="IPR036188">
    <property type="entry name" value="FAD/NAD-bd_sf"/>
</dbReference>
<evidence type="ECO:0000256" key="1">
    <source>
        <dbReference type="ARBA" id="ARBA00001974"/>
    </source>
</evidence>
<organism evidence="12 13">
    <name type="scientific">Camelimonas lactis</name>
    <dbReference type="NCBI Taxonomy" id="659006"/>
    <lineage>
        <taxon>Bacteria</taxon>
        <taxon>Pseudomonadati</taxon>
        <taxon>Pseudomonadota</taxon>
        <taxon>Alphaproteobacteria</taxon>
        <taxon>Hyphomicrobiales</taxon>
        <taxon>Chelatococcaceae</taxon>
        <taxon>Camelimonas</taxon>
    </lineage>
</organism>
<dbReference type="GO" id="GO:0034628">
    <property type="term" value="P:'de novo' NAD+ biosynthetic process from L-aspartate"/>
    <property type="evidence" value="ECO:0007669"/>
    <property type="project" value="TreeGrafter"/>
</dbReference>
<evidence type="ECO:0000256" key="4">
    <source>
        <dbReference type="ARBA" id="ARBA00012173"/>
    </source>
</evidence>
<feature type="domain" description="Fumarate reductase/succinate dehydrogenase flavoprotein-like C-terminal" evidence="11">
    <location>
        <begin position="368"/>
        <end position="394"/>
    </location>
</feature>